<dbReference type="Pfam" id="PF04892">
    <property type="entry name" value="VanZ"/>
    <property type="match status" value="1"/>
</dbReference>
<dbReference type="EMBL" id="REFV01000014">
    <property type="protein sequence ID" value="RMB56748.1"/>
    <property type="molecule type" value="Genomic_DNA"/>
</dbReference>
<feature type="transmembrane region" description="Helical" evidence="1">
    <location>
        <begin position="51"/>
        <end position="71"/>
    </location>
</feature>
<name>A0A3M0FWA9_9FLAO</name>
<dbReference type="PANTHER" id="PTHR28008">
    <property type="entry name" value="DOMAIN PROTEIN, PUTATIVE (AFU_ORTHOLOGUE AFUA_3G10980)-RELATED"/>
    <property type="match status" value="1"/>
</dbReference>
<dbReference type="PANTHER" id="PTHR28008:SF1">
    <property type="entry name" value="DOMAIN PROTEIN, PUTATIVE (AFU_ORTHOLOGUE AFUA_3G10980)-RELATED"/>
    <property type="match status" value="1"/>
</dbReference>
<evidence type="ECO:0000313" key="3">
    <source>
        <dbReference type="EMBL" id="RMB56748.1"/>
    </source>
</evidence>
<feature type="transmembrane region" description="Helical" evidence="1">
    <location>
        <begin position="12"/>
        <end position="31"/>
    </location>
</feature>
<evidence type="ECO:0000259" key="2">
    <source>
        <dbReference type="Pfam" id="PF04892"/>
    </source>
</evidence>
<gene>
    <name evidence="3" type="ORF">EAX61_13160</name>
</gene>
<keyword evidence="4" id="KW-1185">Reference proteome</keyword>
<evidence type="ECO:0000256" key="1">
    <source>
        <dbReference type="SAM" id="Phobius"/>
    </source>
</evidence>
<dbReference type="InterPro" id="IPR006976">
    <property type="entry name" value="VanZ-like"/>
</dbReference>
<proteinExistence type="predicted"/>
<keyword evidence="1" id="KW-0472">Membrane</keyword>
<organism evidence="3 4">
    <name type="scientific">Dokdonia sinensis</name>
    <dbReference type="NCBI Taxonomy" id="2479847"/>
    <lineage>
        <taxon>Bacteria</taxon>
        <taxon>Pseudomonadati</taxon>
        <taxon>Bacteroidota</taxon>
        <taxon>Flavobacteriia</taxon>
        <taxon>Flavobacteriales</taxon>
        <taxon>Flavobacteriaceae</taxon>
        <taxon>Dokdonia</taxon>
    </lineage>
</organism>
<reference evidence="3 4" key="1">
    <citation type="submission" date="2018-10" db="EMBL/GenBank/DDBJ databases">
        <title>Dokdonia luteus sp. nov., isolated from sea water.</title>
        <authorList>
            <person name="Zhou L.Y."/>
            <person name="Du Z.J."/>
        </authorList>
    </citation>
    <scope>NUCLEOTIDE SEQUENCE [LARGE SCALE GENOMIC DNA]</scope>
    <source>
        <strain evidence="3 4">SH27</strain>
    </source>
</reference>
<protein>
    <recommendedName>
        <fullName evidence="2">VanZ-like domain-containing protein</fullName>
    </recommendedName>
</protein>
<feature type="domain" description="VanZ-like" evidence="2">
    <location>
        <begin position="37"/>
        <end position="133"/>
    </location>
</feature>
<evidence type="ECO:0000313" key="4">
    <source>
        <dbReference type="Proteomes" id="UP000281985"/>
    </source>
</evidence>
<accession>A0A3M0FWA9</accession>
<feature type="transmembrane region" description="Helical" evidence="1">
    <location>
        <begin position="83"/>
        <end position="105"/>
    </location>
</feature>
<dbReference type="NCBIfam" id="NF037970">
    <property type="entry name" value="vanZ_1"/>
    <property type="match status" value="1"/>
</dbReference>
<dbReference type="Proteomes" id="UP000281985">
    <property type="component" value="Unassembled WGS sequence"/>
</dbReference>
<keyword evidence="1" id="KW-0812">Transmembrane</keyword>
<keyword evidence="1" id="KW-1133">Transmembrane helix</keyword>
<feature type="transmembrane region" description="Helical" evidence="1">
    <location>
        <begin position="117"/>
        <end position="134"/>
    </location>
</feature>
<sequence>MQLLMASSLGRNFILFLALLYTVALTMGSLIKPVTIVDRPFQSMDKVMHLVAYFGLFLLWSVWQLFVRRDLVGKKKMMSLRKIMTITAVVAVAYGIIIEVCQGLLTDYRTPDGWDILANTTGVLLGVLVLHLFINNIESLKSKF</sequence>
<dbReference type="AlphaFoldDB" id="A0A3M0FWA9"/>
<comment type="caution">
    <text evidence="3">The sequence shown here is derived from an EMBL/GenBank/DDBJ whole genome shotgun (WGS) entry which is preliminary data.</text>
</comment>